<protein>
    <submittedName>
        <fullName evidence="4">Cupin domain-containing protein</fullName>
    </submittedName>
</protein>
<proteinExistence type="predicted"/>
<dbReference type="PANTHER" id="PTHR35848">
    <property type="entry name" value="OXALATE-BINDING PROTEIN"/>
    <property type="match status" value="1"/>
</dbReference>
<organism evidence="4 5">
    <name type="scientific">Tabrizicola piscis</name>
    <dbReference type="NCBI Taxonomy" id="2494374"/>
    <lineage>
        <taxon>Bacteria</taxon>
        <taxon>Pseudomonadati</taxon>
        <taxon>Pseudomonadota</taxon>
        <taxon>Alphaproteobacteria</taxon>
        <taxon>Rhodobacterales</taxon>
        <taxon>Paracoccaceae</taxon>
        <taxon>Tabrizicola</taxon>
    </lineage>
</organism>
<dbReference type="OrthoDB" id="5290459at2"/>
<dbReference type="InterPro" id="IPR013096">
    <property type="entry name" value="Cupin_2"/>
</dbReference>
<keyword evidence="5" id="KW-1185">Reference proteome</keyword>
<sequence length="256" mass="27651">MTDLFPGDAAAWRHGDPNAHHLTNRGDVPCRWLIVGSRAAGDVCTYPDDGRRQVNGETRWQIVAADGTVLNEGDLPPDLSGLRAPWGKPYDGTQRPTILPAGAVKAEVCGSNYPGDWAELGLAEDIALSDAAGLTQFGAFVEILYPGARSSLRHWHEAEDEFLYVLDGTVTLVEDGGPRPIGPGTCVCWPAGVPNGHCLRNDGADPVTLFVAGSRMPEDVCRYPDIDLLYLRQNGQRGFYGKDGTPYPGWPKAVVR</sequence>
<dbReference type="CDD" id="cd02224">
    <property type="entry name" value="cupin_SPO2919-like"/>
    <property type="match status" value="1"/>
</dbReference>
<dbReference type="SUPFAM" id="SSF51182">
    <property type="entry name" value="RmlC-like cupins"/>
    <property type="match status" value="2"/>
</dbReference>
<dbReference type="AlphaFoldDB" id="A0A3S8UCA4"/>
<dbReference type="InterPro" id="IPR014710">
    <property type="entry name" value="RmlC-like_jellyroll"/>
</dbReference>
<evidence type="ECO:0000259" key="3">
    <source>
        <dbReference type="Pfam" id="PF07883"/>
    </source>
</evidence>
<evidence type="ECO:0000256" key="1">
    <source>
        <dbReference type="ARBA" id="ARBA00022723"/>
    </source>
</evidence>
<reference evidence="4 5" key="1">
    <citation type="submission" date="2018-12" db="EMBL/GenBank/DDBJ databases">
        <title>Complete genome sequencing of Tabrizicola sp. K13M18.</title>
        <authorList>
            <person name="Bae J.-W."/>
        </authorList>
    </citation>
    <scope>NUCLEOTIDE SEQUENCE [LARGE SCALE GENOMIC DNA]</scope>
    <source>
        <strain evidence="4 5">K13M18</strain>
    </source>
</reference>
<dbReference type="Pfam" id="PF07883">
    <property type="entry name" value="Cupin_2"/>
    <property type="match status" value="1"/>
</dbReference>
<dbReference type="EMBL" id="CP034328">
    <property type="protein sequence ID" value="AZL61188.1"/>
    <property type="molecule type" value="Genomic_DNA"/>
</dbReference>
<dbReference type="Proteomes" id="UP000282002">
    <property type="component" value="Chromosome"/>
</dbReference>
<dbReference type="InterPro" id="IPR011051">
    <property type="entry name" value="RmlC_Cupin_sf"/>
</dbReference>
<dbReference type="InterPro" id="IPR051610">
    <property type="entry name" value="GPI/OXD"/>
</dbReference>
<dbReference type="KEGG" id="taw:EI545_13905"/>
<evidence type="ECO:0000313" key="4">
    <source>
        <dbReference type="EMBL" id="AZL61188.1"/>
    </source>
</evidence>
<feature type="domain" description="Cupin type-2" evidence="3">
    <location>
        <begin position="141"/>
        <end position="211"/>
    </location>
</feature>
<dbReference type="Gene3D" id="2.60.120.10">
    <property type="entry name" value="Jelly Rolls"/>
    <property type="match status" value="2"/>
</dbReference>
<gene>
    <name evidence="4" type="ORF">EI545_13905</name>
</gene>
<keyword evidence="1" id="KW-0479">Metal-binding</keyword>
<accession>A0A3S8UCA4</accession>
<feature type="region of interest" description="Disordered" evidence="2">
    <location>
        <begin position="1"/>
        <end position="20"/>
    </location>
</feature>
<dbReference type="PANTHER" id="PTHR35848:SF9">
    <property type="entry name" value="SLL1358 PROTEIN"/>
    <property type="match status" value="1"/>
</dbReference>
<evidence type="ECO:0000256" key="2">
    <source>
        <dbReference type="SAM" id="MobiDB-lite"/>
    </source>
</evidence>
<name>A0A3S8UCA4_9RHOB</name>
<evidence type="ECO:0000313" key="5">
    <source>
        <dbReference type="Proteomes" id="UP000282002"/>
    </source>
</evidence>
<dbReference type="GO" id="GO:0046872">
    <property type="term" value="F:metal ion binding"/>
    <property type="evidence" value="ECO:0007669"/>
    <property type="project" value="UniProtKB-KW"/>
</dbReference>